<dbReference type="InterPro" id="IPR011050">
    <property type="entry name" value="Pectin_lyase_fold/virulence"/>
</dbReference>
<evidence type="ECO:0000256" key="2">
    <source>
        <dbReference type="SAM" id="SignalP"/>
    </source>
</evidence>
<keyword evidence="1" id="KW-0812">Transmembrane</keyword>
<evidence type="ECO:0000256" key="1">
    <source>
        <dbReference type="SAM" id="Phobius"/>
    </source>
</evidence>
<reference evidence="3" key="1">
    <citation type="submission" date="2023-01" db="EMBL/GenBank/DDBJ databases">
        <title>Genome assembly of the deep-sea coral Lophelia pertusa.</title>
        <authorList>
            <person name="Herrera S."/>
            <person name="Cordes E."/>
        </authorList>
    </citation>
    <scope>NUCLEOTIDE SEQUENCE</scope>
    <source>
        <strain evidence="3">USNM1676648</strain>
        <tissue evidence="3">Polyp</tissue>
    </source>
</reference>
<keyword evidence="1" id="KW-1133">Transmembrane helix</keyword>
<sequence>MDSVLRLGFRWIKTVYLLLLLMSQTGADEEDSGCLFVSHLTVKIHLNVVSSVAPCRTLPQALLLVHDGGKICLDGRESVGMRQEESSAHACQKSTLEVTDSEFWYNKKSIFVFLFNEFFNLTISRCLFQGKKGQFKIATEARNTTENNKKNDEPFRKEFDFEVHVRLQNVTFQGLHDCALSVGTDKNAYGLILVKNCKFLNNHQFVYRLDERATVQIEFKNDDPPNVHAKEKGTQMVNSHGMKKSRLPVIFEDTTFEGNVGISGALNLLNGNVTFKNCTFKNNEGVTMGGHVYMKTATKSSSINIDKLSSLRCPTGKQINFEKITKRDGFDLVKGSDACWINVNYIKLFCEECFDGFYTLQRGSTNGLDVNKDTECLKCPHGATSRPPSLKFIPCPLEYCNTPTHSYHYTYNGCHGSRSGVLCGQCSDGYSEVLYSTSCRKKEKCNDHWFWLASFIYVVVFALYVVFKPPIFSLLYRQSLWFRKKPEASPNEESCDEHDAGYLKIIFYFYQVAELVMIKSPENALHMVPFITPVMALFNFKVKTMNGSIGCPFPGLNVVTKELFMCLKFLATLASIASIYAIHRGINTTLKLMHCVPIGLEWRLFVDGNIQCWQWWQYLLIVFIVVFVIPLVLVLFWGSLMLSKDKVSAKEFLTSCAFPLPFLFIWLFRYCKKRPNANQFDCQEGIPTILKKSRRFSMIHSALPPMTTMAHCIGKAC</sequence>
<evidence type="ECO:0000313" key="4">
    <source>
        <dbReference type="Proteomes" id="UP001163046"/>
    </source>
</evidence>
<feature type="transmembrane region" description="Helical" evidence="1">
    <location>
        <begin position="618"/>
        <end position="640"/>
    </location>
</feature>
<dbReference type="OrthoDB" id="5959521at2759"/>
<evidence type="ECO:0000313" key="3">
    <source>
        <dbReference type="EMBL" id="KAJ7362046.1"/>
    </source>
</evidence>
<feature type="transmembrane region" description="Helical" evidence="1">
    <location>
        <begin position="449"/>
        <end position="467"/>
    </location>
</feature>
<organism evidence="3 4">
    <name type="scientific">Desmophyllum pertusum</name>
    <dbReference type="NCBI Taxonomy" id="174260"/>
    <lineage>
        <taxon>Eukaryota</taxon>
        <taxon>Metazoa</taxon>
        <taxon>Cnidaria</taxon>
        <taxon>Anthozoa</taxon>
        <taxon>Hexacorallia</taxon>
        <taxon>Scleractinia</taxon>
        <taxon>Caryophylliina</taxon>
        <taxon>Caryophylliidae</taxon>
        <taxon>Desmophyllum</taxon>
    </lineage>
</organism>
<keyword evidence="1" id="KW-0472">Membrane</keyword>
<keyword evidence="2" id="KW-0732">Signal</keyword>
<keyword evidence="4" id="KW-1185">Reference proteome</keyword>
<accession>A0A9X0CLF3</accession>
<feature type="signal peptide" evidence="2">
    <location>
        <begin position="1"/>
        <end position="27"/>
    </location>
</feature>
<dbReference type="Proteomes" id="UP001163046">
    <property type="component" value="Unassembled WGS sequence"/>
</dbReference>
<dbReference type="EMBL" id="MU827307">
    <property type="protein sequence ID" value="KAJ7362046.1"/>
    <property type="molecule type" value="Genomic_DNA"/>
</dbReference>
<gene>
    <name evidence="3" type="ORF">OS493_013134</name>
</gene>
<feature type="chain" id="PRO_5040992032" evidence="2">
    <location>
        <begin position="28"/>
        <end position="717"/>
    </location>
</feature>
<proteinExistence type="predicted"/>
<name>A0A9X0CLF3_9CNID</name>
<dbReference type="AlphaFoldDB" id="A0A9X0CLF3"/>
<protein>
    <submittedName>
        <fullName evidence="3">Uncharacterized protein</fullName>
    </submittedName>
</protein>
<feature type="transmembrane region" description="Helical" evidence="1">
    <location>
        <begin position="652"/>
        <end position="671"/>
    </location>
</feature>
<comment type="caution">
    <text evidence="3">The sequence shown here is derived from an EMBL/GenBank/DDBJ whole genome shotgun (WGS) entry which is preliminary data.</text>
</comment>
<dbReference type="SUPFAM" id="SSF51126">
    <property type="entry name" value="Pectin lyase-like"/>
    <property type="match status" value="1"/>
</dbReference>